<dbReference type="InterPro" id="IPR013022">
    <property type="entry name" value="Xyl_isomerase-like_TIM-brl"/>
</dbReference>
<evidence type="ECO:0000313" key="2">
    <source>
        <dbReference type="EMBL" id="MBB5350922.1"/>
    </source>
</evidence>
<accession>A0A840UYR4</accession>
<sequence>MKSILFKTLWGHEGSFANAISEAKQAGFAGLEGPVPPEEEEGICDEFFSALKAEGCPWIAEVTTCTKPGVYVPEPGRTVKEHLESLDRGVAASLKGAPRFINSMAGYDAWPLEEAIRFFRGVVDLEQKHGIGISVETHRGRSTFSPWATREILLAVPDLKLTCDFSHWCVVAERWILDEHPEILDLAAQHAYHIQARIGYAQGPQVPDPRAPEYAEAYEVHLRWWDRVVECMATRGFDEITLTPEFGPDGYLQCEPFSRKPVADLWELNRWIGHALAERFSQRISGTSDF</sequence>
<name>A0A840UYR4_9BACT</name>
<proteinExistence type="predicted"/>
<feature type="domain" description="Xylose isomerase-like TIM barrel" evidence="1">
    <location>
        <begin position="21"/>
        <end position="210"/>
    </location>
</feature>
<dbReference type="Proteomes" id="UP000557717">
    <property type="component" value="Unassembled WGS sequence"/>
</dbReference>
<gene>
    <name evidence="2" type="ORF">HNR46_001156</name>
</gene>
<protein>
    <submittedName>
        <fullName evidence="2">Sugar phosphate isomerase/epimerase</fullName>
    </submittedName>
</protein>
<keyword evidence="2" id="KW-0413">Isomerase</keyword>
<keyword evidence="3" id="KW-1185">Reference proteome</keyword>
<comment type="caution">
    <text evidence="2">The sequence shown here is derived from an EMBL/GenBank/DDBJ whole genome shotgun (WGS) entry which is preliminary data.</text>
</comment>
<evidence type="ECO:0000313" key="3">
    <source>
        <dbReference type="Proteomes" id="UP000557717"/>
    </source>
</evidence>
<dbReference type="RefSeq" id="WP_184016636.1">
    <property type="nucleotide sequence ID" value="NZ_JACHFD010000004.1"/>
</dbReference>
<dbReference type="Pfam" id="PF01261">
    <property type="entry name" value="AP_endonuc_2"/>
    <property type="match status" value="1"/>
</dbReference>
<evidence type="ECO:0000259" key="1">
    <source>
        <dbReference type="Pfam" id="PF01261"/>
    </source>
</evidence>
<dbReference type="EMBL" id="JACHFD010000004">
    <property type="protein sequence ID" value="MBB5350922.1"/>
    <property type="molecule type" value="Genomic_DNA"/>
</dbReference>
<dbReference type="InterPro" id="IPR036237">
    <property type="entry name" value="Xyl_isomerase-like_sf"/>
</dbReference>
<dbReference type="Gene3D" id="3.20.20.150">
    <property type="entry name" value="Divalent-metal-dependent TIM barrel enzymes"/>
    <property type="match status" value="1"/>
</dbReference>
<reference evidence="2 3" key="1">
    <citation type="submission" date="2020-08" db="EMBL/GenBank/DDBJ databases">
        <title>Genomic Encyclopedia of Type Strains, Phase IV (KMG-IV): sequencing the most valuable type-strain genomes for metagenomic binning, comparative biology and taxonomic classification.</title>
        <authorList>
            <person name="Goeker M."/>
        </authorList>
    </citation>
    <scope>NUCLEOTIDE SEQUENCE [LARGE SCALE GENOMIC DNA]</scope>
    <source>
        <strain evidence="2 3">YC6886</strain>
    </source>
</reference>
<dbReference type="GO" id="GO:0016853">
    <property type="term" value="F:isomerase activity"/>
    <property type="evidence" value="ECO:0007669"/>
    <property type="project" value="UniProtKB-KW"/>
</dbReference>
<dbReference type="AlphaFoldDB" id="A0A840UYR4"/>
<dbReference type="SUPFAM" id="SSF51658">
    <property type="entry name" value="Xylose isomerase-like"/>
    <property type="match status" value="1"/>
</dbReference>
<organism evidence="2 3">
    <name type="scientific">Haloferula luteola</name>
    <dbReference type="NCBI Taxonomy" id="595692"/>
    <lineage>
        <taxon>Bacteria</taxon>
        <taxon>Pseudomonadati</taxon>
        <taxon>Verrucomicrobiota</taxon>
        <taxon>Verrucomicrobiia</taxon>
        <taxon>Verrucomicrobiales</taxon>
        <taxon>Verrucomicrobiaceae</taxon>
        <taxon>Haloferula</taxon>
    </lineage>
</organism>